<keyword evidence="2" id="KW-1133">Transmembrane helix</keyword>
<dbReference type="OrthoDB" id="547796at2759"/>
<dbReference type="Gene3D" id="3.10.120.10">
    <property type="entry name" value="Cytochrome b5-like heme/steroid binding domain"/>
    <property type="match status" value="1"/>
</dbReference>
<dbReference type="InterPro" id="IPR001199">
    <property type="entry name" value="Cyt_B5-like_heme/steroid-bd"/>
</dbReference>
<comment type="similarity">
    <text evidence="1">Belongs to the cytochrome b5 family. MAPR subfamily.</text>
</comment>
<comment type="caution">
    <text evidence="4">The sequence shown here is derived from an EMBL/GenBank/DDBJ whole genome shotgun (WGS) entry which is preliminary data.</text>
</comment>
<dbReference type="VEuPathDB" id="TriTrypDB:TM35_000181240"/>
<name>A0A1X0NTL9_9TRYP</name>
<keyword evidence="2" id="KW-0812">Transmembrane</keyword>
<keyword evidence="2" id="KW-0472">Membrane</keyword>
<dbReference type="Proteomes" id="UP000192257">
    <property type="component" value="Unassembled WGS sequence"/>
</dbReference>
<dbReference type="InterPro" id="IPR050577">
    <property type="entry name" value="MAPR/NEUFC/NENF-like"/>
</dbReference>
<dbReference type="RefSeq" id="XP_028882133.1">
    <property type="nucleotide sequence ID" value="XM_029026437.1"/>
</dbReference>
<gene>
    <name evidence="4" type="ORF">TM35_000181240</name>
</gene>
<reference evidence="4 5" key="1">
    <citation type="submission" date="2017-03" db="EMBL/GenBank/DDBJ databases">
        <title>An alternative strategy for trypanosome survival in the mammalian bloodstream revealed through genome and transcriptome analysis of the ubiquitous bovine parasite Trypanosoma (Megatrypanum) theileri.</title>
        <authorList>
            <person name="Kelly S."/>
            <person name="Ivens A."/>
            <person name="Mott A."/>
            <person name="O'Neill E."/>
            <person name="Emms D."/>
            <person name="Macleod O."/>
            <person name="Voorheis P."/>
            <person name="Matthews J."/>
            <person name="Matthews K."/>
            <person name="Carrington M."/>
        </authorList>
    </citation>
    <scope>NUCLEOTIDE SEQUENCE [LARGE SCALE GENOMIC DNA]</scope>
    <source>
        <strain evidence="4">Edinburgh</strain>
    </source>
</reference>
<dbReference type="SMART" id="SM01117">
    <property type="entry name" value="Cyt-b5"/>
    <property type="match status" value="1"/>
</dbReference>
<dbReference type="PANTHER" id="PTHR10281">
    <property type="entry name" value="MEMBRANE-ASSOCIATED PROGESTERONE RECEPTOR COMPONENT-RELATED"/>
    <property type="match status" value="1"/>
</dbReference>
<evidence type="ECO:0000313" key="5">
    <source>
        <dbReference type="Proteomes" id="UP000192257"/>
    </source>
</evidence>
<keyword evidence="5" id="KW-1185">Reference proteome</keyword>
<accession>A0A1X0NTL9</accession>
<dbReference type="GO" id="GO:0016020">
    <property type="term" value="C:membrane"/>
    <property type="evidence" value="ECO:0007669"/>
    <property type="project" value="TreeGrafter"/>
</dbReference>
<evidence type="ECO:0000313" key="4">
    <source>
        <dbReference type="EMBL" id="ORC88067.1"/>
    </source>
</evidence>
<dbReference type="AlphaFoldDB" id="A0A1X0NTL9"/>
<feature type="domain" description="Cytochrome b5 heme-binding" evidence="3">
    <location>
        <begin position="52"/>
        <end position="145"/>
    </location>
</feature>
<organism evidence="4 5">
    <name type="scientific">Trypanosoma theileri</name>
    <dbReference type="NCBI Taxonomy" id="67003"/>
    <lineage>
        <taxon>Eukaryota</taxon>
        <taxon>Discoba</taxon>
        <taxon>Euglenozoa</taxon>
        <taxon>Kinetoplastea</taxon>
        <taxon>Metakinetoplastina</taxon>
        <taxon>Trypanosomatida</taxon>
        <taxon>Trypanosomatidae</taxon>
        <taxon>Trypanosoma</taxon>
    </lineage>
</organism>
<protein>
    <submittedName>
        <fullName evidence="4">Membrane-associated progesterone binding protein 2</fullName>
    </submittedName>
</protein>
<dbReference type="SUPFAM" id="SSF55856">
    <property type="entry name" value="Cytochrome b5-like heme/steroid binding domain"/>
    <property type="match status" value="1"/>
</dbReference>
<dbReference type="InterPro" id="IPR036400">
    <property type="entry name" value="Cyt_B5-like_heme/steroid_sf"/>
</dbReference>
<sequence length="159" mass="18187">MSLNIIGDFNFFQILLSFVVGVVVLIFFKSFLRRRQYLVEAVPKSILVPRAYTLEELSEYDGVKNPMSFVGVRGVIYNCSNEFYGANGPYNAFAGRDSSRQLGKMKVGREESNADWTTLALDHLITLNEWEERLRSKYEAVGWIIPPDDFSKRAEAFDP</sequence>
<dbReference type="STRING" id="67003.A0A1X0NTL9"/>
<evidence type="ECO:0000259" key="3">
    <source>
        <dbReference type="SMART" id="SM01117"/>
    </source>
</evidence>
<feature type="transmembrane region" description="Helical" evidence="2">
    <location>
        <begin position="12"/>
        <end position="32"/>
    </location>
</feature>
<evidence type="ECO:0000256" key="2">
    <source>
        <dbReference type="SAM" id="Phobius"/>
    </source>
</evidence>
<dbReference type="GO" id="GO:0005783">
    <property type="term" value="C:endoplasmic reticulum"/>
    <property type="evidence" value="ECO:0007669"/>
    <property type="project" value="TreeGrafter"/>
</dbReference>
<proteinExistence type="inferred from homology"/>
<dbReference type="PANTHER" id="PTHR10281:SF104">
    <property type="entry name" value="CYTOCHROME B5 HEME-BINDING DOMAIN-CONTAINING PROTEIN"/>
    <property type="match status" value="1"/>
</dbReference>
<dbReference type="EMBL" id="NBCO01000018">
    <property type="protein sequence ID" value="ORC88067.1"/>
    <property type="molecule type" value="Genomic_DNA"/>
</dbReference>
<evidence type="ECO:0000256" key="1">
    <source>
        <dbReference type="ARBA" id="ARBA00038357"/>
    </source>
</evidence>
<dbReference type="GeneID" id="39986217"/>